<reference evidence="2 3" key="1">
    <citation type="journal article" date="2019" name="Genome Biol. Evol.">
        <title>Day and night: Metabolic profiles and evolutionary relationships of six axenic non-marine cyanobacteria.</title>
        <authorList>
            <person name="Will S.E."/>
            <person name="Henke P."/>
            <person name="Boedeker C."/>
            <person name="Huang S."/>
            <person name="Brinkmann H."/>
            <person name="Rohde M."/>
            <person name="Jarek M."/>
            <person name="Friedl T."/>
            <person name="Seufert S."/>
            <person name="Schumacher M."/>
            <person name="Overmann J."/>
            <person name="Neumann-Schaal M."/>
            <person name="Petersen J."/>
        </authorList>
    </citation>
    <scope>NUCLEOTIDE SEQUENCE [LARGE SCALE GENOMIC DNA]</scope>
    <source>
        <strain evidence="2 3">SAG 1403-4b</strain>
    </source>
</reference>
<dbReference type="Proteomes" id="UP000276103">
    <property type="component" value="Unassembled WGS sequence"/>
</dbReference>
<dbReference type="Pfam" id="PF05430">
    <property type="entry name" value="Methyltransf_30"/>
    <property type="match status" value="1"/>
</dbReference>
<proteinExistence type="predicted"/>
<dbReference type="EMBL" id="RSCM01000006">
    <property type="protein sequence ID" value="RUS96860.1"/>
    <property type="molecule type" value="Genomic_DNA"/>
</dbReference>
<name>A0A433USQ2_ANAVA</name>
<dbReference type="InterPro" id="IPR008471">
    <property type="entry name" value="MnmC-like_methylTransf"/>
</dbReference>
<dbReference type="PANTHER" id="PTHR39963">
    <property type="entry name" value="SLL0983 PROTEIN"/>
    <property type="match status" value="1"/>
</dbReference>
<dbReference type="AlphaFoldDB" id="A0A433USQ2"/>
<dbReference type="GO" id="GO:0016645">
    <property type="term" value="F:oxidoreductase activity, acting on the CH-NH group of donors"/>
    <property type="evidence" value="ECO:0007669"/>
    <property type="project" value="InterPro"/>
</dbReference>
<evidence type="ECO:0000313" key="2">
    <source>
        <dbReference type="EMBL" id="RUS96860.1"/>
    </source>
</evidence>
<keyword evidence="3" id="KW-1185">Reference proteome</keyword>
<dbReference type="InterPro" id="IPR029063">
    <property type="entry name" value="SAM-dependent_MTases_sf"/>
</dbReference>
<sequence length="304" mass="34451">MNEMSYSDNFTPQQTQDGSYTFFSEEFDEAFHSHYGARQESYLKFALPTQVKKAAGNGIVRILDVCYGLGYNTAAALQVIWEENPICYVEVIGLELNPEVPKAAINQRIFYDWDYEFRQILTELAFGHQSYTERLKAKLLIGDARESIQLLHQSGFQADAIFLDPFSPPHCPQLWTVEFIQKVALCLHKNGLLATYSCAAAVRTALLAAGLVIGSSTPIGRQTPGTIAGYPRDESVDNWGDEEEEIRPIPPISEEEKEHLQTRAAIPYRDPQLRDAAEVIIMRRQQEQQASVLETSSQWKKRWS</sequence>
<gene>
    <name evidence="2" type="ORF">DSM107003_22660</name>
</gene>
<comment type="caution">
    <text evidence="2">The sequence shown here is derived from an EMBL/GenBank/DDBJ whole genome shotgun (WGS) entry which is preliminary data.</text>
</comment>
<evidence type="ECO:0000313" key="3">
    <source>
        <dbReference type="Proteomes" id="UP000276103"/>
    </source>
</evidence>
<dbReference type="CDD" id="cd02440">
    <property type="entry name" value="AdoMet_MTases"/>
    <property type="match status" value="1"/>
</dbReference>
<organism evidence="2 3">
    <name type="scientific">Trichormus variabilis SAG 1403-4b</name>
    <dbReference type="NCBI Taxonomy" id="447716"/>
    <lineage>
        <taxon>Bacteria</taxon>
        <taxon>Bacillati</taxon>
        <taxon>Cyanobacteriota</taxon>
        <taxon>Cyanophyceae</taxon>
        <taxon>Nostocales</taxon>
        <taxon>Nostocaceae</taxon>
        <taxon>Trichormus</taxon>
    </lineage>
</organism>
<dbReference type="PANTHER" id="PTHR39963:SF1">
    <property type="entry name" value="MNMC-LIKE METHYLTRANSFERASE DOMAIN-CONTAINING PROTEIN"/>
    <property type="match status" value="1"/>
</dbReference>
<accession>A0A433USQ2</accession>
<protein>
    <recommendedName>
        <fullName evidence="1">MnmC-like methyltransferase domain-containing protein</fullName>
    </recommendedName>
</protein>
<feature type="domain" description="MnmC-like methyltransferase" evidence="1">
    <location>
        <begin position="117"/>
        <end position="228"/>
    </location>
</feature>
<dbReference type="Gene3D" id="3.40.50.150">
    <property type="entry name" value="Vaccinia Virus protein VP39"/>
    <property type="match status" value="1"/>
</dbReference>
<dbReference type="SUPFAM" id="SSF53335">
    <property type="entry name" value="S-adenosyl-L-methionine-dependent methyltransferases"/>
    <property type="match status" value="1"/>
</dbReference>
<evidence type="ECO:0000259" key="1">
    <source>
        <dbReference type="Pfam" id="PF05430"/>
    </source>
</evidence>